<name>A9V5M3_MONBE</name>
<feature type="compositionally biased region" description="Polar residues" evidence="4">
    <location>
        <begin position="668"/>
        <end position="678"/>
    </location>
</feature>
<reference evidence="7 8" key="1">
    <citation type="journal article" date="2008" name="Nature">
        <title>The genome of the choanoflagellate Monosiga brevicollis and the origin of metazoans.</title>
        <authorList>
            <consortium name="JGI Sequencing"/>
            <person name="King N."/>
            <person name="Westbrook M.J."/>
            <person name="Young S.L."/>
            <person name="Kuo A."/>
            <person name="Abedin M."/>
            <person name="Chapman J."/>
            <person name="Fairclough S."/>
            <person name="Hellsten U."/>
            <person name="Isogai Y."/>
            <person name="Letunic I."/>
            <person name="Marr M."/>
            <person name="Pincus D."/>
            <person name="Putnam N."/>
            <person name="Rokas A."/>
            <person name="Wright K.J."/>
            <person name="Zuzow R."/>
            <person name="Dirks W."/>
            <person name="Good M."/>
            <person name="Goodstein D."/>
            <person name="Lemons D."/>
            <person name="Li W."/>
            <person name="Lyons J.B."/>
            <person name="Morris A."/>
            <person name="Nichols S."/>
            <person name="Richter D.J."/>
            <person name="Salamov A."/>
            <person name="Bork P."/>
            <person name="Lim W.A."/>
            <person name="Manning G."/>
            <person name="Miller W.T."/>
            <person name="McGinnis W."/>
            <person name="Shapiro H."/>
            <person name="Tjian R."/>
            <person name="Grigoriev I.V."/>
            <person name="Rokhsar D."/>
        </authorList>
    </citation>
    <scope>NUCLEOTIDE SEQUENCE [LARGE SCALE GENOMIC DNA]</scope>
    <source>
        <strain evidence="8">MX1 / ATCC 50154</strain>
    </source>
</reference>
<feature type="region of interest" description="Disordered" evidence="4">
    <location>
        <begin position="837"/>
        <end position="911"/>
    </location>
</feature>
<feature type="region of interest" description="Disordered" evidence="4">
    <location>
        <begin position="917"/>
        <end position="936"/>
    </location>
</feature>
<dbReference type="PROSITE" id="PS00022">
    <property type="entry name" value="EGF_1"/>
    <property type="match status" value="1"/>
</dbReference>
<dbReference type="InterPro" id="IPR050969">
    <property type="entry name" value="Dev_Signal_Modulators"/>
</dbReference>
<evidence type="ECO:0000313" key="7">
    <source>
        <dbReference type="EMBL" id="EDQ87143.1"/>
    </source>
</evidence>
<dbReference type="Proteomes" id="UP000001357">
    <property type="component" value="Unassembled WGS sequence"/>
</dbReference>
<keyword evidence="1" id="KW-0732">Signal</keyword>
<keyword evidence="5" id="KW-0812">Transmembrane</keyword>
<protein>
    <recommendedName>
        <fullName evidence="6">EGF-like domain-containing protein</fullName>
    </recommendedName>
</protein>
<evidence type="ECO:0000256" key="1">
    <source>
        <dbReference type="ARBA" id="ARBA00022729"/>
    </source>
</evidence>
<dbReference type="PROSITE" id="PS50026">
    <property type="entry name" value="EGF_3"/>
    <property type="match status" value="1"/>
</dbReference>
<dbReference type="EMBL" id="CH991561">
    <property type="protein sequence ID" value="EDQ87143.1"/>
    <property type="molecule type" value="Genomic_DNA"/>
</dbReference>
<feature type="compositionally biased region" description="Pro residues" evidence="4">
    <location>
        <begin position="851"/>
        <end position="865"/>
    </location>
</feature>
<feature type="region of interest" description="Disordered" evidence="4">
    <location>
        <begin position="629"/>
        <end position="686"/>
    </location>
</feature>
<dbReference type="Gene3D" id="2.10.25.10">
    <property type="entry name" value="Laminin"/>
    <property type="match status" value="2"/>
</dbReference>
<organism evidence="7 8">
    <name type="scientific">Monosiga brevicollis</name>
    <name type="common">Choanoflagellate</name>
    <dbReference type="NCBI Taxonomy" id="81824"/>
    <lineage>
        <taxon>Eukaryota</taxon>
        <taxon>Choanoflagellata</taxon>
        <taxon>Craspedida</taxon>
        <taxon>Salpingoecidae</taxon>
        <taxon>Monosiga</taxon>
    </lineage>
</organism>
<feature type="compositionally biased region" description="Low complexity" evidence="4">
    <location>
        <begin position="922"/>
        <end position="936"/>
    </location>
</feature>
<feature type="compositionally biased region" description="Polar residues" evidence="4">
    <location>
        <begin position="755"/>
        <end position="781"/>
    </location>
</feature>
<evidence type="ECO:0000256" key="4">
    <source>
        <dbReference type="SAM" id="MobiDB-lite"/>
    </source>
</evidence>
<dbReference type="RefSeq" id="XP_001748086.1">
    <property type="nucleotide sequence ID" value="XM_001748034.1"/>
</dbReference>
<proteinExistence type="predicted"/>
<keyword evidence="2 3" id="KW-1015">Disulfide bond</keyword>
<feature type="transmembrane region" description="Helical" evidence="5">
    <location>
        <begin position="543"/>
        <end position="563"/>
    </location>
</feature>
<evidence type="ECO:0000256" key="2">
    <source>
        <dbReference type="ARBA" id="ARBA00023157"/>
    </source>
</evidence>
<evidence type="ECO:0000256" key="3">
    <source>
        <dbReference type="PROSITE-ProRule" id="PRU00076"/>
    </source>
</evidence>
<dbReference type="GeneID" id="5893267"/>
<feature type="compositionally biased region" description="Low complexity" evidence="4">
    <location>
        <begin position="633"/>
        <end position="645"/>
    </location>
</feature>
<dbReference type="AlphaFoldDB" id="A9V5M3"/>
<dbReference type="InterPro" id="IPR000742">
    <property type="entry name" value="EGF"/>
</dbReference>
<dbReference type="STRING" id="81824.A9V5M3"/>
<feature type="region of interest" description="Disordered" evidence="4">
    <location>
        <begin position="714"/>
        <end position="822"/>
    </location>
</feature>
<gene>
    <name evidence="7" type="ORF">MONBRDRAFT_10240</name>
</gene>
<dbReference type="PANTHER" id="PTHR14949:SF56">
    <property type="entry name" value="EGF-LIKE-DOMAIN, MULTIPLE 7"/>
    <property type="match status" value="1"/>
</dbReference>
<evidence type="ECO:0000256" key="5">
    <source>
        <dbReference type="SAM" id="Phobius"/>
    </source>
</evidence>
<dbReference type="eggNOG" id="KOG1225">
    <property type="taxonomic scope" value="Eukaryota"/>
</dbReference>
<dbReference type="SMART" id="SM00181">
    <property type="entry name" value="EGF"/>
    <property type="match status" value="3"/>
</dbReference>
<keyword evidence="5" id="KW-1133">Transmembrane helix</keyword>
<dbReference type="Pfam" id="PF23106">
    <property type="entry name" value="EGF_Teneurin"/>
    <property type="match status" value="1"/>
</dbReference>
<accession>A9V5M3</accession>
<dbReference type="PROSITE" id="PS01186">
    <property type="entry name" value="EGF_2"/>
    <property type="match status" value="1"/>
</dbReference>
<sequence>MTSYQGFAAISRGRRDQAPCFSHVSLMLLLLVLGFCLTTRRVAATFTAAATVPIALELSASGSPQRTGAGLIDVGCRRNLVDRDLNAVAMRRLGDLTGCTLDTTEVQTQLAGLALFVTDGSCALSIKRAVARQLGASLLVVWRAEETYPAAPSTLAACANCAPTDPFLDPFQTGTSSNIVSADPSPSSYSDLCTLPVLGVEPELGMVVAGYFKENIVPRLTVPDLEPLTCLAPFHPALTSVVFISNSRLRVQLNLSTSPMAARCWYHRKDLTYDPCISTSSELASCLSARVDALLLSDVTVSSPTLECNVPLDILANRDDYTLAVQVLYGRGDLITLQCFSHQHQRLSLWTATHGRSLATIGVNVDNATTTSTCACTSLCHLRIRGKNGLWCQGESTCTSAQPVAIRDTVDLDTTALAIPCAQQLPGLPYRACATSCSGGRCEADGTCTCVSGWQDTNCDEPICSQGCAARYGTCVAPNVCNCSSNYTGPACTIPMCSHNCSGNGVCASPGVCRCFEGYTGSSCATASPSDSTSGSVTMGTRIAFALLVSALVVCLVVVGLLWRIKKARPHLIVQQPPEGVELGPLVTRVRTVRRSFLGLSNTTRTTEDFYENLSQDAANTAAGLLPSYQDATSSSTTPRVTPVPHASPPTAPVPLALNPIAEEGQEAATSSARSTPLASPVPNHVDVLPSYEETLQRQQQVAAGVARELRRYHSAPALPRAMHRNTEDHRGGRGPSSSRVEPNDANGVGHRQASAASPRQSVSSQNSVRTRQAWLSQSAGGAQVARSERQAAAGQVVGALRPLRPPQTLPSPRARGLSEQLLRSSAPMLIEFDDDRTRGASPVSHSPTPSASPVPDRPFLPSAPVPSQARRHRRRVAPITLPTEMPRLTPPTSPFRMPTMGRRASGPVAAPIPGFVRALRPSESSPSERTNSSTE</sequence>
<dbReference type="PANTHER" id="PTHR14949">
    <property type="entry name" value="EGF-LIKE-DOMAIN, MULTIPLE 7, 8"/>
    <property type="match status" value="1"/>
</dbReference>
<keyword evidence="8" id="KW-1185">Reference proteome</keyword>
<evidence type="ECO:0000313" key="8">
    <source>
        <dbReference type="Proteomes" id="UP000001357"/>
    </source>
</evidence>
<feature type="domain" description="EGF-like" evidence="6">
    <location>
        <begin position="493"/>
        <end position="525"/>
    </location>
</feature>
<keyword evidence="3" id="KW-0245">EGF-like domain</keyword>
<feature type="disulfide bond" evidence="3">
    <location>
        <begin position="497"/>
        <end position="507"/>
    </location>
</feature>
<dbReference type="KEGG" id="mbr:MONBRDRAFT_10240"/>
<keyword evidence="5" id="KW-0472">Membrane</keyword>
<evidence type="ECO:0000259" key="6">
    <source>
        <dbReference type="PROSITE" id="PS50026"/>
    </source>
</evidence>
<comment type="caution">
    <text evidence="3">Lacks conserved residue(s) required for the propagation of feature annotation.</text>
</comment>
<dbReference type="InParanoid" id="A9V5M3"/>
<feature type="disulfide bond" evidence="3">
    <location>
        <begin position="515"/>
        <end position="524"/>
    </location>
</feature>